<evidence type="ECO:0000259" key="2">
    <source>
        <dbReference type="Pfam" id="PF01370"/>
    </source>
</evidence>
<dbReference type="InterPro" id="IPR001509">
    <property type="entry name" value="Epimerase_deHydtase"/>
</dbReference>
<reference evidence="3" key="1">
    <citation type="submission" date="2020-05" db="EMBL/GenBank/DDBJ databases">
        <title>Mycena genomes resolve the evolution of fungal bioluminescence.</title>
        <authorList>
            <person name="Tsai I.J."/>
        </authorList>
    </citation>
    <scope>NUCLEOTIDE SEQUENCE</scope>
    <source>
        <strain evidence="3">160909Yilan</strain>
    </source>
</reference>
<sequence>MKVLILGATGFIGLPAARALVRAGHIVYGLARGEAKAIALAAEEIIPVRGDLDSDAWLPLIATLDVIIEAATGSPDGARNRLERTIKTAEALRPPNAPLLSYIYTSGTWVQGDSRTEVVTDTTPITRPVGFIAWLPAVEQLVVRSTAVNGIVVRPALLYGHSASHFGSLFKSAAEGKVVCPGTPGGRLAVIHADDLADLYVRVAEKSSLLGGKILDAANSQTESVDDLLRRLAEVSGAKSYEYRTPANGEVRRSDAGDHTRPTLFGKCVIGLVAEETRSRRGPRCLLCCVARLYCTGQFYSWTISSFTPQALKTYEWHFGYGIFGQALSRLNNTVTRPAMISVSAFPITLLLRCGVALKAHKCWYHNIQIHPTMKVLVLGATGFIGSPAANALVRAGHTVYGLARSETKATELAAKEIIPIQGDVDSDAWIPLIASLDVIIEAVAASPDRARGTVERVIKAAETLRPDGAPLISYIYTSGTWVHGDSRTEVFTDTTPIVRSVDIVAWRPAIEQLVLRSTKINGIVVRPAVLYGRSASIFGLLFKTAAEGKVVCPGTPGGRYALVHTDDLADLYVRMAEKASFLGGKILLGANPHTESVDDLLQRLVEVSGAKSYEYKAPANIFEEAVQATTLVRPYLANALLGWSPNKPGLVEGLDIYYKAWLVSVVPGN</sequence>
<feature type="domain" description="NAD-dependent epimerase/dehydratase" evidence="2">
    <location>
        <begin position="376"/>
        <end position="580"/>
    </location>
</feature>
<accession>A0A8H7DCJ2</accession>
<gene>
    <name evidence="3" type="ORF">MSAN_00851700</name>
</gene>
<dbReference type="PANTHER" id="PTHR48079:SF3">
    <property type="entry name" value="NAD-DEPENDENT EPIMERASE_DEHYDRATASE DOMAIN-CONTAINING PROTEIN"/>
    <property type="match status" value="1"/>
</dbReference>
<dbReference type="OrthoDB" id="10000533at2759"/>
<keyword evidence="1" id="KW-0732">Signal</keyword>
<dbReference type="EMBL" id="JACAZH010000005">
    <property type="protein sequence ID" value="KAF7367872.1"/>
    <property type="molecule type" value="Genomic_DNA"/>
</dbReference>
<name>A0A8H7DCJ2_9AGAR</name>
<dbReference type="AlphaFoldDB" id="A0A8H7DCJ2"/>
<organism evidence="3 4">
    <name type="scientific">Mycena sanguinolenta</name>
    <dbReference type="NCBI Taxonomy" id="230812"/>
    <lineage>
        <taxon>Eukaryota</taxon>
        <taxon>Fungi</taxon>
        <taxon>Dikarya</taxon>
        <taxon>Basidiomycota</taxon>
        <taxon>Agaricomycotina</taxon>
        <taxon>Agaricomycetes</taxon>
        <taxon>Agaricomycetidae</taxon>
        <taxon>Agaricales</taxon>
        <taxon>Marasmiineae</taxon>
        <taxon>Mycenaceae</taxon>
        <taxon>Mycena</taxon>
    </lineage>
</organism>
<feature type="signal peptide" evidence="1">
    <location>
        <begin position="1"/>
        <end position="19"/>
    </location>
</feature>
<dbReference type="InterPro" id="IPR051783">
    <property type="entry name" value="NAD(P)-dependent_oxidoreduct"/>
</dbReference>
<dbReference type="SUPFAM" id="SSF51735">
    <property type="entry name" value="NAD(P)-binding Rossmann-fold domains"/>
    <property type="match status" value="2"/>
</dbReference>
<dbReference type="GO" id="GO:0004029">
    <property type="term" value="F:aldehyde dehydrogenase (NAD+) activity"/>
    <property type="evidence" value="ECO:0007669"/>
    <property type="project" value="TreeGrafter"/>
</dbReference>
<dbReference type="PANTHER" id="PTHR48079">
    <property type="entry name" value="PROTEIN YEEZ"/>
    <property type="match status" value="1"/>
</dbReference>
<evidence type="ECO:0000256" key="1">
    <source>
        <dbReference type="SAM" id="SignalP"/>
    </source>
</evidence>
<keyword evidence="4" id="KW-1185">Reference proteome</keyword>
<dbReference type="GO" id="GO:0005737">
    <property type="term" value="C:cytoplasm"/>
    <property type="evidence" value="ECO:0007669"/>
    <property type="project" value="TreeGrafter"/>
</dbReference>
<evidence type="ECO:0000313" key="3">
    <source>
        <dbReference type="EMBL" id="KAF7367872.1"/>
    </source>
</evidence>
<dbReference type="Pfam" id="PF01370">
    <property type="entry name" value="Epimerase"/>
    <property type="match status" value="2"/>
</dbReference>
<feature type="domain" description="NAD-dependent epimerase/dehydratase" evidence="2">
    <location>
        <begin position="3"/>
        <end position="206"/>
    </location>
</feature>
<feature type="chain" id="PRO_5034150018" evidence="1">
    <location>
        <begin position="20"/>
        <end position="670"/>
    </location>
</feature>
<dbReference type="InterPro" id="IPR036291">
    <property type="entry name" value="NAD(P)-bd_dom_sf"/>
</dbReference>
<dbReference type="Gene3D" id="3.40.50.720">
    <property type="entry name" value="NAD(P)-binding Rossmann-like Domain"/>
    <property type="match status" value="2"/>
</dbReference>
<dbReference type="Proteomes" id="UP000623467">
    <property type="component" value="Unassembled WGS sequence"/>
</dbReference>
<evidence type="ECO:0000313" key="4">
    <source>
        <dbReference type="Proteomes" id="UP000623467"/>
    </source>
</evidence>
<proteinExistence type="predicted"/>
<protein>
    <submittedName>
        <fullName evidence="3">Epimerase domain-containing protein</fullName>
    </submittedName>
</protein>
<comment type="caution">
    <text evidence="3">The sequence shown here is derived from an EMBL/GenBank/DDBJ whole genome shotgun (WGS) entry which is preliminary data.</text>
</comment>